<reference evidence="13" key="1">
    <citation type="submission" date="2021-08" db="EMBL/GenBank/DDBJ databases">
        <title>Genome of a novel bacterium of the phylum Verrucomicrobia, Oleiharenicola sp. KSB-15.</title>
        <authorList>
            <person name="Chung J.-H."/>
            <person name="Ahn J.-H."/>
            <person name="Yoon Y."/>
            <person name="Kim D.-Y."/>
            <person name="An S.-H."/>
            <person name="Park I."/>
            <person name="Yeon J."/>
        </authorList>
    </citation>
    <scope>NUCLEOTIDE SEQUENCE</scope>
    <source>
        <strain evidence="13">KSB-15</strain>
    </source>
</reference>
<evidence type="ECO:0000256" key="9">
    <source>
        <dbReference type="SAM" id="Phobius"/>
    </source>
</evidence>
<dbReference type="Pfam" id="PF25021">
    <property type="entry name" value="TEN_NHL"/>
    <property type="match status" value="1"/>
</dbReference>
<evidence type="ECO:0000256" key="1">
    <source>
        <dbReference type="ARBA" id="ARBA00008834"/>
    </source>
</evidence>
<feature type="repeat" description="NHL" evidence="6">
    <location>
        <begin position="3548"/>
        <end position="3583"/>
    </location>
</feature>
<dbReference type="EMBL" id="CP080507">
    <property type="protein sequence ID" value="QYM77807.1"/>
    <property type="molecule type" value="Genomic_DNA"/>
</dbReference>
<dbReference type="SMART" id="SM00060">
    <property type="entry name" value="FN3"/>
    <property type="match status" value="5"/>
</dbReference>
<dbReference type="PROSITE" id="PS50835">
    <property type="entry name" value="IG_LIKE"/>
    <property type="match status" value="13"/>
</dbReference>
<evidence type="ECO:0000256" key="4">
    <source>
        <dbReference type="ARBA" id="ARBA00023157"/>
    </source>
</evidence>
<feature type="chain" id="PRO_5034896775" evidence="10">
    <location>
        <begin position="23"/>
        <end position="3945"/>
    </location>
</feature>
<dbReference type="SUPFAM" id="SSF49313">
    <property type="entry name" value="Cadherin-like"/>
    <property type="match status" value="2"/>
</dbReference>
<dbReference type="SUPFAM" id="SSF51126">
    <property type="entry name" value="Pectin lyase-like"/>
    <property type="match status" value="1"/>
</dbReference>
<feature type="region of interest" description="Disordered" evidence="8">
    <location>
        <begin position="1276"/>
        <end position="1303"/>
    </location>
</feature>
<dbReference type="SMART" id="SM00736">
    <property type="entry name" value="CADG"/>
    <property type="match status" value="1"/>
</dbReference>
<dbReference type="InterPro" id="IPR003598">
    <property type="entry name" value="Ig_sub2"/>
</dbReference>
<dbReference type="SMART" id="SM00089">
    <property type="entry name" value="PKD"/>
    <property type="match status" value="6"/>
</dbReference>
<dbReference type="Gene3D" id="2.120.10.30">
    <property type="entry name" value="TolB, C-terminal domain"/>
    <property type="match status" value="6"/>
</dbReference>
<feature type="domain" description="Ig-like" evidence="11">
    <location>
        <begin position="398"/>
        <end position="484"/>
    </location>
</feature>
<dbReference type="PROSITE" id="PS50853">
    <property type="entry name" value="FN3"/>
    <property type="match status" value="4"/>
</dbReference>
<dbReference type="InterPro" id="IPR036116">
    <property type="entry name" value="FN3_sf"/>
</dbReference>
<dbReference type="GO" id="GO:0016020">
    <property type="term" value="C:membrane"/>
    <property type="evidence" value="ECO:0007669"/>
    <property type="project" value="UniProtKB-SubCell"/>
</dbReference>
<dbReference type="GO" id="GO:0004650">
    <property type="term" value="F:polygalacturonase activity"/>
    <property type="evidence" value="ECO:0007669"/>
    <property type="project" value="InterPro"/>
</dbReference>
<dbReference type="Pfam" id="PF05345">
    <property type="entry name" value="He_PIG"/>
    <property type="match status" value="2"/>
</dbReference>
<dbReference type="InterPro" id="IPR015919">
    <property type="entry name" value="Cadherin-like_sf"/>
</dbReference>
<name>A0A8F9TUH5_9BACT</name>
<dbReference type="Pfam" id="PF07679">
    <property type="entry name" value="I-set"/>
    <property type="match status" value="7"/>
</dbReference>
<dbReference type="GO" id="GO:0098609">
    <property type="term" value="P:cell-cell adhesion"/>
    <property type="evidence" value="ECO:0007669"/>
    <property type="project" value="TreeGrafter"/>
</dbReference>
<dbReference type="SMART" id="SM00409">
    <property type="entry name" value="IG"/>
    <property type="match status" value="14"/>
</dbReference>
<dbReference type="InterPro" id="IPR013783">
    <property type="entry name" value="Ig-like_fold"/>
</dbReference>
<dbReference type="RefSeq" id="WP_220160911.1">
    <property type="nucleotide sequence ID" value="NZ_CP080507.1"/>
</dbReference>
<dbReference type="PROSITE" id="PS51125">
    <property type="entry name" value="NHL"/>
    <property type="match status" value="3"/>
</dbReference>
<sequence>MSNFFRSLVSLPLLGAATALSAATVTTPILHDTFAAPAANAGLDVDANGFRAPTATQAVWYAGGAALVYNQNASVGASAGNRGLMAYFTPSTTVASLAVGETLTATVKFNYSGGSGASSTGDFRLAFLNSGGNGRAVNDGASANPRPDGELPPAARVIADNFSLTSGGNTPRGYSAYIVDSTASPTPSTNSLAFWRRDGAPGRSQQWLGPTSSDLATNSAFSQLLPGAGGGTVGAIANDGTSYVAQFSVRRVADKQMALSYSVTSGSTTVMTYAVTETSDTPLVGFDTFMILSTYNASLAVTDFLISRTSISPTITTDPASQTAPAGTAVNFSVVATGAPTPSYQWKKDGVAIDAATDATLALTNVQPADSGSYTVVVSNSAGSVTSAAATLMVLTAPVITTQPPDHTIFEGQTASFTVGVQGAPPLVYVWSKDGTPVSDGGVYSGATTATLTITGAQLTDAGTFTVTITNSYGSVTSAAATLGVFPATPPAIDTQPTGQTVFEGATVVLAATVSGPPPFVFQWYKDGVALADDSRTSGSATATLTLNSVRLDETGSYTLTVANFAAQVTSSAAQVTVNAAPRPAAPVAELARNINENGFTARWDSVANATGYRLDVATDAGFGSFVAGFQDLDVGPVLSDDVGGLAINTNYYYRVRAYNSSGTSGSSNTILVRVQPPVAPQITSGASTTFTEGVPGTFTFTATGAPPPTFTASGLPAWATLNPQTGVLSGTPPAGTIGAGLSSTTFTLNVTAQNDKSPNGTQIFTLVVQAVPSAGEPLTVTTLAGTAGSVGTTDATGAAARLNHPAAIAVDGGGTAYVADTGNHTIRKITAAGVVTTLAGKAGVAGSADGAGTAATFDAPSGIAVDAAGNVYVADTLNHIIRKVTAAGAVTTIAGSPGQAGSADGTNAAARFSWPQGLALDATGANLFIADTNNHAVRKIVLASGTVSTLAGFSGQPGSVDGVGGAARFDAPYGVAVDANGNVYVADTDNATIRLVTPDGAVTTLAGLAGSTGAADGTGAGARFNHPYGVTVDSAFNVYVVDTDNYTVRKIVSALGVVTTVGGQAGKPGSVDGIGTAARFNSPGGIAVNSAGDLYIADTDNNTVRSAGVPHGPVIVTHPQSLSVASGASAQFTVKATGRPAPTYQWYLNGNVVPNATSDTYTVSAASAANAGDYTVVVTNSLGSVTSNSAGLVVTATSAPPVSLPGGGGGAPGWWFYFALVVAAAARWLSRRRERRFSFMRHSTLFIFAAVLVLAGSAATLRAQVTTALVHDTWQDGTRTDPSATDGYAENNGVKGTDADSDGDLESQWFQGGVGTLTVSSGAMTATEDTASQTLFTYFTPAATPVTLAKAGDSMTLKWVFRTTGVNATNSSQGFNLAVAQAPADSRVTADGSIPSAAYTGYAMFMNMGASLGNSNSFQLRKWALGAGVAGNLLGTSGNWTALANGAPKNVHGYDDGTDYTFTITFTRIAGTPNTLDIVATMSGGTFNDTGSASVSYSDPSPSTFTFDTFDVRPSSAALTATTIDFRLFDVTYTTTVVAPSITTEPSPGSQSVAAGATVTYTVAATGDAPLGYKWAKGGVDLVDEAGHIAGATTDTLTISNAVSGDTGNYTVAVSNAGGTASSDSVALTVTSPPAAPVATAATGPSTAGFTANWSAGAGATSYRLDVSTDEFFGSFVSGYANRDVGNVLTQAITGLSDNTTYYYRVRAVNTDGTSASSNTINVATPPAPVSITTQPASQSVTIGSNVTFTVAATSSTSLSYQWLKRVGAGAFVEIGNATSASLVLTNVQLSDSNSAYEVVVTNAAGSVTSDPATLTVTAGAVAVTIATQPASQAVNAGGTVTFTVAASGTGPFTYVWKKDTNVVSDSAGHIAGSSTNTLTITNAVAGDAGVYTVDVSNAAPSTVTSADATLTVQSPPTASAATLVTESHFTANWSAVGGATTYQLDVATDSGFTAFVSGFQNLDVGNVTSSAVTGLAATSTYFYRVRAVNGSLATAASNTVSATTLAAPAGVTVVHDAVTAAAVNAGLATDANGFLTPTATQAPWVSFGTANIAYKPGTSLGTSSGSTRGLMAYFAPSAAPISLGLGETLSANVTFVFGASTPAENPGNFRLALLNSGGNGAATNDAAATISARYAPATSNSLTGTPTGNTARGYSGYIIDTKAATTASTDTLSFWTRTGTSVAASGSTQIIGPTSTDLAATGTFGLLGSGGGTAGAILNDATTVYTATFNITYVSASEIDLSYTVKSGGTTVMTYSYSQTSGPVVASFDSLMFYSSYGPAPSILDLHVTKLAAPPVFTTQPATQSATVGATVTLSAAATGSAPLSYRWQKNNVDLNDGGIISGATTDTLTLAGVQLADSGDYKLVVTNAAASVASTVATLTVSSAPVAPTITAQPQSATLAAGTSASFSVAVTGSTPITYQWKKDGVALSDNARITGSATATLAVANLQNGDAGSYTVDVTNSVTTVTSDAAVLTVTAPPPAIVVQPLTQSALLGSRVSLSVFATGVGPLSYQWKKSGSDIAGATASTLTLTGLDSSDGGNYTVGVTNGGGTTTSATAVLTTVAPASATLPTQPIIPAGVFNVVDYGAVGDGTTNNTASIQAAINAAQAAGGGTIEIPAAASPYLTGPLTLRSNMNLQIDGGAILRALPYGTYPNSTTSPADLISIASGATNIAITGNGVIEGDGAAWWTAYNNDSTISRPRLLQFTRAANVLVSGITLQNSPQFHLAMSGSGGTSNSNVTIFGLTVTAPSSSPNTDGVDPTATNVLIQNCTISVGDDNIAIKAANGPCSNITVADCTFGTGHGLSVGGQTNLGLDGLTVLRCTFNGTTSGLRLKADATQGGVVQNLTYSDITMTNVQYPIVFYSYYNQVGNPGATSGSNQTTPTKVKAWNVTPPNPLAAATVSVWKNIAINNLTATGASGYSIIWGLPLANGLISNVSLNNVSIAGGPGLELYNVADVQYSGTTSFTGLTTANALAITGQPAAQAIAPGQTATFTVVAAGTSGVNGTAPTYQWRREGIALVDGAQSNGSVVSGAQSATLTITGARNGNAGAYTCTVANTLDGYNTASSVLAPDSLPVSSTSKGAQLSVSTSGTLPTINTPPVSQTVATGSTVTLTVEASSATPLSYHWTKDGNALGDGGRVSGTGTATLTLTGVQPADSADYAVVVTNDGGSVTSASATLAVQTPPLITSQSVSQAAFQGDNVTLSVVATGTAPLSYQWKKDGVNLADGGALSGTGTASLTLTGVVVADSGSYTVKVSNAVGAATSTPAVLTVTIPPMAPPAPVAQPATNLASGGFTAHWNAVDNAQGYLLDVSTDSSFATFLNGYNGFDVGTNLSRNIAGLSAGTSYYYRVRAYNDVGPSANSTVIEAATPTLSQAPVITSASSTTFTIGLPASFTITASGAPASTFAAAGLPDWVTLNSATGVLAGTPPNGTVGAIYHLVLTAHNGSGADATQVFTLSVQDVPAPAVPMTITTVAGQVLTAGSADGTGTGATFRDPMAVAVDATGNIYVADTDNHVIRRIAPGGVVTTFAGTAGSPGTANGSGATARFNSPAGITVDSSGNVYVADTLNHTIRRISVSGSVSTLAGLAGTSGSADGTAAARFFGPQGVAFYSDGANSSLYVADTNNHTIRKVNLATTEVTTVAGLAGQPGAVDGTGSAARFNAPSDVAVDRNGNLYVADTENNTIRAVSAGGVVKTIAGLAGSSGAADGTATAARFNHPSALTVDGSFNVFVLDTDNHTIRKIVSVGGVVTTVAGQAGTFGSADGVGAAARFKFPSGIVQAPSGEFYIADTVNQTVRQGVFPNAPIIQTQPQSQSVTAGATVQFFVAATGQPAPTYRWYFNGNQVSSGTSTTLTVTNVQASNAGQYTVVVSNSQGTVTSNAATLTVNNPPSSGGVGGSSDSGGGGGGAPGAWFYLALSLLAAARWLQSRGARRLSSIKNS</sequence>
<keyword evidence="5 7" id="KW-0326">Glycosidase</keyword>
<protein>
    <submittedName>
        <fullName evidence="13">Immunoglobulin domain-containing protein</fullName>
    </submittedName>
</protein>
<evidence type="ECO:0000256" key="10">
    <source>
        <dbReference type="SAM" id="SignalP"/>
    </source>
</evidence>
<dbReference type="Pfam" id="PF00295">
    <property type="entry name" value="Glyco_hydro_28"/>
    <property type="match status" value="1"/>
</dbReference>
<feature type="domain" description="Ig-like" evidence="11">
    <location>
        <begin position="2483"/>
        <end position="2563"/>
    </location>
</feature>
<dbReference type="InterPro" id="IPR000743">
    <property type="entry name" value="Glyco_hydro_28"/>
</dbReference>
<dbReference type="InterPro" id="IPR003599">
    <property type="entry name" value="Ig_sub"/>
</dbReference>
<dbReference type="CDD" id="cd00063">
    <property type="entry name" value="FN3"/>
    <property type="match status" value="1"/>
</dbReference>
<dbReference type="KEGG" id="ole:K0B96_10790"/>
<feature type="domain" description="Fibronectin type-III" evidence="12">
    <location>
        <begin position="583"/>
        <end position="678"/>
    </location>
</feature>
<evidence type="ECO:0000256" key="8">
    <source>
        <dbReference type="SAM" id="MobiDB-lite"/>
    </source>
</evidence>
<dbReference type="InterPro" id="IPR007110">
    <property type="entry name" value="Ig-like_dom"/>
</dbReference>
<dbReference type="InterPro" id="IPR011042">
    <property type="entry name" value="6-blade_b-propeller_TolB-like"/>
</dbReference>
<evidence type="ECO:0000313" key="14">
    <source>
        <dbReference type="Proteomes" id="UP000825051"/>
    </source>
</evidence>
<dbReference type="SMART" id="SM00710">
    <property type="entry name" value="PbH1"/>
    <property type="match status" value="11"/>
</dbReference>
<dbReference type="GO" id="GO:0005975">
    <property type="term" value="P:carbohydrate metabolic process"/>
    <property type="evidence" value="ECO:0007669"/>
    <property type="project" value="InterPro"/>
</dbReference>
<feature type="domain" description="Ig-like" evidence="11">
    <location>
        <begin position="3810"/>
        <end position="3890"/>
    </location>
</feature>
<evidence type="ECO:0000256" key="2">
    <source>
        <dbReference type="ARBA" id="ARBA00022737"/>
    </source>
</evidence>
<dbReference type="InterPro" id="IPR056822">
    <property type="entry name" value="TEN_NHL"/>
</dbReference>
<evidence type="ECO:0000256" key="6">
    <source>
        <dbReference type="PROSITE-ProRule" id="PRU00504"/>
    </source>
</evidence>
<gene>
    <name evidence="13" type="ORF">K0B96_10790</name>
</gene>
<dbReference type="Gene3D" id="2.160.20.10">
    <property type="entry name" value="Single-stranded right-handed beta-helix, Pectin lyase-like"/>
    <property type="match status" value="1"/>
</dbReference>
<keyword evidence="14" id="KW-1185">Reference proteome</keyword>
<feature type="domain" description="Fibronectin type-III" evidence="12">
    <location>
        <begin position="3283"/>
        <end position="3377"/>
    </location>
</feature>
<feature type="domain" description="Ig-like" evidence="11">
    <location>
        <begin position="2391"/>
        <end position="2477"/>
    </location>
</feature>
<dbReference type="CDD" id="cd14953">
    <property type="entry name" value="NHL_like_1"/>
    <property type="match status" value="2"/>
</dbReference>
<dbReference type="InterPro" id="IPR013098">
    <property type="entry name" value="Ig_I-set"/>
</dbReference>
<keyword evidence="9" id="KW-1133">Transmembrane helix</keyword>
<dbReference type="InterPro" id="IPR003961">
    <property type="entry name" value="FN3_dom"/>
</dbReference>
<feature type="domain" description="Ig-like" evidence="11">
    <location>
        <begin position="1813"/>
        <end position="1913"/>
    </location>
</feature>
<feature type="transmembrane region" description="Helical" evidence="9">
    <location>
        <begin position="1215"/>
        <end position="1231"/>
    </location>
</feature>
<accession>A0A8F9TUH5</accession>
<dbReference type="InterPro" id="IPR022409">
    <property type="entry name" value="PKD/Chitinase_dom"/>
</dbReference>
<feature type="domain" description="Ig-like" evidence="11">
    <location>
        <begin position="1114"/>
        <end position="1196"/>
    </location>
</feature>
<keyword evidence="2" id="KW-0677">Repeat</keyword>
<feature type="domain" description="Fibronectin type-III" evidence="12">
    <location>
        <begin position="1634"/>
        <end position="1729"/>
    </location>
</feature>
<dbReference type="Proteomes" id="UP000825051">
    <property type="component" value="Chromosome"/>
</dbReference>
<dbReference type="InterPro" id="IPR012334">
    <property type="entry name" value="Pectin_lyas_fold"/>
</dbReference>
<evidence type="ECO:0000256" key="7">
    <source>
        <dbReference type="RuleBase" id="RU361169"/>
    </source>
</evidence>
<evidence type="ECO:0000259" key="12">
    <source>
        <dbReference type="PROSITE" id="PS50853"/>
    </source>
</evidence>
<feature type="domain" description="Ig-like" evidence="11">
    <location>
        <begin position="2297"/>
        <end position="2383"/>
    </location>
</feature>
<keyword evidence="10" id="KW-0732">Signal</keyword>
<organism evidence="13 14">
    <name type="scientific">Horticoccus luteus</name>
    <dbReference type="NCBI Taxonomy" id="2862869"/>
    <lineage>
        <taxon>Bacteria</taxon>
        <taxon>Pseudomonadati</taxon>
        <taxon>Verrucomicrobiota</taxon>
        <taxon>Opitutia</taxon>
        <taxon>Opitutales</taxon>
        <taxon>Opitutaceae</taxon>
        <taxon>Horticoccus</taxon>
    </lineage>
</organism>
<evidence type="ECO:0000256" key="5">
    <source>
        <dbReference type="ARBA" id="ARBA00023295"/>
    </source>
</evidence>
<dbReference type="InterPro" id="IPR011050">
    <property type="entry name" value="Pectin_lyase_fold/virulence"/>
</dbReference>
<feature type="domain" description="Ig-like" evidence="11">
    <location>
        <begin position="1541"/>
        <end position="1630"/>
    </location>
</feature>
<dbReference type="SUPFAM" id="SSF101898">
    <property type="entry name" value="NHL repeat"/>
    <property type="match status" value="1"/>
</dbReference>
<dbReference type="SUPFAM" id="SSF48726">
    <property type="entry name" value="Immunoglobulin"/>
    <property type="match status" value="14"/>
</dbReference>
<dbReference type="Gene3D" id="2.60.40.10">
    <property type="entry name" value="Immunoglobulins"/>
    <property type="match status" value="20"/>
</dbReference>
<feature type="domain" description="Fibronectin type-III" evidence="12">
    <location>
        <begin position="1917"/>
        <end position="2009"/>
    </location>
</feature>
<dbReference type="GO" id="GO:0005509">
    <property type="term" value="F:calcium ion binding"/>
    <property type="evidence" value="ECO:0007669"/>
    <property type="project" value="InterPro"/>
</dbReference>
<dbReference type="SUPFAM" id="SSF49265">
    <property type="entry name" value="Fibronectin type III"/>
    <property type="match status" value="3"/>
</dbReference>
<dbReference type="SMART" id="SM00408">
    <property type="entry name" value="IGc2"/>
    <property type="match status" value="13"/>
</dbReference>
<feature type="domain" description="Ig-like" evidence="11">
    <location>
        <begin position="3098"/>
        <end position="3184"/>
    </location>
</feature>
<evidence type="ECO:0000259" key="11">
    <source>
        <dbReference type="PROSITE" id="PS50835"/>
    </source>
</evidence>
<proteinExistence type="inferred from homology"/>
<dbReference type="PANTHER" id="PTHR44170">
    <property type="entry name" value="PROTEIN SIDEKICK"/>
    <property type="match status" value="1"/>
</dbReference>
<comment type="similarity">
    <text evidence="1 7">Belongs to the glycosyl hydrolase 28 family.</text>
</comment>
<dbReference type="Pfam" id="PF01436">
    <property type="entry name" value="NHL"/>
    <property type="match status" value="4"/>
</dbReference>
<feature type="transmembrane region" description="Helical" evidence="9">
    <location>
        <begin position="1243"/>
        <end position="1262"/>
    </location>
</feature>
<feature type="repeat" description="NHL" evidence="6">
    <location>
        <begin position="3657"/>
        <end position="3696"/>
    </location>
</feature>
<keyword evidence="4" id="KW-1015">Disulfide bond</keyword>
<feature type="domain" description="Ig-like" evidence="11">
    <location>
        <begin position="313"/>
        <end position="391"/>
    </location>
</feature>
<dbReference type="InterPro" id="IPR001258">
    <property type="entry name" value="NHL_repeat"/>
</dbReference>
<dbReference type="CDD" id="cd00096">
    <property type="entry name" value="Ig"/>
    <property type="match status" value="4"/>
</dbReference>
<dbReference type="InterPro" id="IPR006626">
    <property type="entry name" value="PbH1"/>
</dbReference>
<keyword evidence="9" id="KW-0472">Membrane</keyword>
<dbReference type="InterPro" id="IPR036179">
    <property type="entry name" value="Ig-like_dom_sf"/>
</dbReference>
<dbReference type="Pfam" id="PF13927">
    <property type="entry name" value="Ig_3"/>
    <property type="match status" value="6"/>
</dbReference>
<evidence type="ECO:0000313" key="13">
    <source>
        <dbReference type="EMBL" id="QYM77807.1"/>
    </source>
</evidence>
<feature type="signal peptide" evidence="10">
    <location>
        <begin position="1"/>
        <end position="22"/>
    </location>
</feature>
<feature type="domain" description="Ig-like" evidence="11">
    <location>
        <begin position="2978"/>
        <end position="3073"/>
    </location>
</feature>
<keyword evidence="9" id="KW-0812">Transmembrane</keyword>
<evidence type="ECO:0000256" key="3">
    <source>
        <dbReference type="ARBA" id="ARBA00022801"/>
    </source>
</evidence>
<dbReference type="SUPFAM" id="SSF63829">
    <property type="entry name" value="Calcium-dependent phosphotriesterase"/>
    <property type="match status" value="1"/>
</dbReference>
<feature type="repeat" description="NHL" evidence="6">
    <location>
        <begin position="963"/>
        <end position="1000"/>
    </location>
</feature>
<dbReference type="PANTHER" id="PTHR44170:SF6">
    <property type="entry name" value="CONTACTIN"/>
    <property type="match status" value="1"/>
</dbReference>
<dbReference type="InterPro" id="IPR006644">
    <property type="entry name" value="Cadg"/>
</dbReference>
<keyword evidence="3 7" id="KW-0378">Hydrolase</keyword>
<feature type="domain" description="Ig-like" evidence="11">
    <location>
        <begin position="491"/>
        <end position="577"/>
    </location>
</feature>
<feature type="domain" description="Ig-like" evidence="11">
    <location>
        <begin position="3188"/>
        <end position="3275"/>
    </location>
</feature>